<dbReference type="SUPFAM" id="SSF46689">
    <property type="entry name" value="Homeodomain-like"/>
    <property type="match status" value="1"/>
</dbReference>
<dbReference type="Gene3D" id="1.10.10.60">
    <property type="entry name" value="Homeodomain-like"/>
    <property type="match status" value="1"/>
</dbReference>
<dbReference type="GO" id="GO:0003700">
    <property type="term" value="F:DNA-binding transcription factor activity"/>
    <property type="evidence" value="ECO:0007669"/>
    <property type="project" value="InterPro"/>
</dbReference>
<dbReference type="OrthoDB" id="551907at2759"/>
<feature type="region of interest" description="Disordered" evidence="5">
    <location>
        <begin position="1"/>
        <end position="66"/>
    </location>
</feature>
<organism evidence="7 8">
    <name type="scientific">Cephalotus follicularis</name>
    <name type="common">Albany pitcher plant</name>
    <dbReference type="NCBI Taxonomy" id="3775"/>
    <lineage>
        <taxon>Eukaryota</taxon>
        <taxon>Viridiplantae</taxon>
        <taxon>Streptophyta</taxon>
        <taxon>Embryophyta</taxon>
        <taxon>Tracheophyta</taxon>
        <taxon>Spermatophyta</taxon>
        <taxon>Magnoliopsida</taxon>
        <taxon>eudicotyledons</taxon>
        <taxon>Gunneridae</taxon>
        <taxon>Pentapetalae</taxon>
        <taxon>rosids</taxon>
        <taxon>fabids</taxon>
        <taxon>Oxalidales</taxon>
        <taxon>Cephalotaceae</taxon>
        <taxon>Cephalotus</taxon>
    </lineage>
</organism>
<evidence type="ECO:0000256" key="2">
    <source>
        <dbReference type="ARBA" id="ARBA00023015"/>
    </source>
</evidence>
<keyword evidence="2" id="KW-0805">Transcription regulation</keyword>
<dbReference type="InParanoid" id="A0A1Q3D6J3"/>
<protein>
    <submittedName>
        <fullName evidence="7">Myb_DNA-binding domain-containing protein</fullName>
    </submittedName>
</protein>
<proteinExistence type="predicted"/>
<accession>A0A1Q3D6J3</accession>
<dbReference type="InterPro" id="IPR001005">
    <property type="entry name" value="SANT/Myb"/>
</dbReference>
<dbReference type="GO" id="GO:0005634">
    <property type="term" value="C:nucleus"/>
    <property type="evidence" value="ECO:0007669"/>
    <property type="project" value="UniProtKB-SubCell"/>
</dbReference>
<dbReference type="STRING" id="3775.A0A1Q3D6J3"/>
<feature type="domain" description="Myb-like" evidence="6">
    <location>
        <begin position="68"/>
        <end position="119"/>
    </location>
</feature>
<keyword evidence="4" id="KW-0539">Nucleus</keyword>
<dbReference type="InterPro" id="IPR009057">
    <property type="entry name" value="Homeodomain-like_sf"/>
</dbReference>
<feature type="compositionally biased region" description="Basic and acidic residues" evidence="5">
    <location>
        <begin position="1"/>
        <end position="12"/>
    </location>
</feature>
<dbReference type="InterPro" id="IPR006447">
    <property type="entry name" value="Myb_dom_plants"/>
</dbReference>
<reference evidence="8" key="1">
    <citation type="submission" date="2016-04" db="EMBL/GenBank/DDBJ databases">
        <title>Cephalotus genome sequencing.</title>
        <authorList>
            <person name="Fukushima K."/>
            <person name="Hasebe M."/>
            <person name="Fang X."/>
        </authorList>
    </citation>
    <scope>NUCLEOTIDE SEQUENCE [LARGE SCALE GENOMIC DNA]</scope>
    <source>
        <strain evidence="8">cv. St1</strain>
    </source>
</reference>
<feature type="compositionally biased region" description="Basic and acidic residues" evidence="5">
    <location>
        <begin position="20"/>
        <end position="38"/>
    </location>
</feature>
<dbReference type="NCBIfam" id="TIGR01557">
    <property type="entry name" value="myb_SHAQKYF"/>
    <property type="match status" value="1"/>
</dbReference>
<keyword evidence="8" id="KW-1185">Reference proteome</keyword>
<dbReference type="EMBL" id="BDDD01004664">
    <property type="protein sequence ID" value="GAV88075.1"/>
    <property type="molecule type" value="Genomic_DNA"/>
</dbReference>
<dbReference type="PANTHER" id="PTHR31314:SF164">
    <property type="entry name" value="HTH MYB-TYPE DOMAIN-CONTAINING PROTEIN"/>
    <property type="match status" value="1"/>
</dbReference>
<name>A0A1Q3D6J3_CEPFO</name>
<dbReference type="PANTHER" id="PTHR31314">
    <property type="entry name" value="MYB FAMILY TRANSCRIPTION FACTOR PHL7-LIKE"/>
    <property type="match status" value="1"/>
</dbReference>
<dbReference type="Pfam" id="PF00249">
    <property type="entry name" value="Myb_DNA-binding"/>
    <property type="match status" value="1"/>
</dbReference>
<comment type="caution">
    <text evidence="7">The sequence shown here is derived from an EMBL/GenBank/DDBJ whole genome shotgun (WGS) entry which is preliminary data.</text>
</comment>
<evidence type="ECO:0000313" key="7">
    <source>
        <dbReference type="EMBL" id="GAV88075.1"/>
    </source>
</evidence>
<feature type="compositionally biased region" description="Polar residues" evidence="5">
    <location>
        <begin position="54"/>
        <end position="66"/>
    </location>
</feature>
<sequence>MEGSHDSIECCKSKHSNKRSTKDEREEEDKNGKQKNKESSSNSSVDEEVKKSRGSGSVRQYSRSQTPRLRWTPDLHLRFVHAIERLGGQDRATPKLVLQLMNIKGLRIAHVKSHLQMYRCKKEDGFNQEQGPSLFVGGDHHIYKHTQHPMLQTFIQRPSSSLRYGETSWRLPSNMEIYRPYMGETTVNRARYGDYGSFFGIPFGKNNIKSLNCDLPIRNFPFKRQGARRSIETREEVQPFHGSWQNQPGSRSMDHYLTTQLQERLNDQVKCLNNTSSRENSWQTTIQEEAKNRLKLKTSDSDCNIDLNLSLKIRPNVHEFERNVEGNEIDSSLSLSLSSSSMLWRLKGMDDHGKQARAASTRDLTF</sequence>
<dbReference type="Proteomes" id="UP000187406">
    <property type="component" value="Unassembled WGS sequence"/>
</dbReference>
<dbReference type="FunFam" id="1.10.10.60:FF:000002">
    <property type="entry name" value="Myb family transcription factor"/>
    <property type="match status" value="1"/>
</dbReference>
<dbReference type="AlphaFoldDB" id="A0A1Q3D6J3"/>
<dbReference type="GO" id="GO:0003677">
    <property type="term" value="F:DNA binding"/>
    <property type="evidence" value="ECO:0007669"/>
    <property type="project" value="UniProtKB-KW"/>
</dbReference>
<evidence type="ECO:0000256" key="3">
    <source>
        <dbReference type="ARBA" id="ARBA00023163"/>
    </source>
</evidence>
<keyword evidence="3" id="KW-0804">Transcription</keyword>
<comment type="subcellular location">
    <subcellularLocation>
        <location evidence="1">Nucleus</location>
    </subcellularLocation>
</comment>
<keyword evidence="7" id="KW-0238">DNA-binding</keyword>
<gene>
    <name evidence="7" type="ORF">CFOL_v3_31499</name>
</gene>
<evidence type="ECO:0000256" key="4">
    <source>
        <dbReference type="ARBA" id="ARBA00023242"/>
    </source>
</evidence>
<evidence type="ECO:0000313" key="8">
    <source>
        <dbReference type="Proteomes" id="UP000187406"/>
    </source>
</evidence>
<evidence type="ECO:0000259" key="6">
    <source>
        <dbReference type="Pfam" id="PF00249"/>
    </source>
</evidence>
<dbReference type="InterPro" id="IPR046955">
    <property type="entry name" value="PHR1-like"/>
</dbReference>
<evidence type="ECO:0000256" key="1">
    <source>
        <dbReference type="ARBA" id="ARBA00004123"/>
    </source>
</evidence>
<evidence type="ECO:0000256" key="5">
    <source>
        <dbReference type="SAM" id="MobiDB-lite"/>
    </source>
</evidence>